<protein>
    <submittedName>
        <fullName evidence="3">IS21 family transposase</fullName>
    </submittedName>
</protein>
<dbReference type="Proteomes" id="UP001279681">
    <property type="component" value="Unassembled WGS sequence"/>
</dbReference>
<dbReference type="PANTHER" id="PTHR35004">
    <property type="entry name" value="TRANSPOSASE RV3428C-RELATED"/>
    <property type="match status" value="1"/>
</dbReference>
<gene>
    <name evidence="3" type="primary">istA</name>
    <name evidence="3" type="ORF">RFV38_13485</name>
</gene>
<organism evidence="3 4">
    <name type="scientific">Candidatus Cetobacterium colombiensis</name>
    <dbReference type="NCBI Taxonomy" id="3073100"/>
    <lineage>
        <taxon>Bacteria</taxon>
        <taxon>Fusobacteriati</taxon>
        <taxon>Fusobacteriota</taxon>
        <taxon>Fusobacteriia</taxon>
        <taxon>Fusobacteriales</taxon>
        <taxon>Fusobacteriaceae</taxon>
        <taxon>Cetobacterium</taxon>
    </lineage>
</organism>
<dbReference type="InterPro" id="IPR012337">
    <property type="entry name" value="RNaseH-like_sf"/>
</dbReference>
<evidence type="ECO:0000313" key="3">
    <source>
        <dbReference type="EMBL" id="MDX8337492.1"/>
    </source>
</evidence>
<dbReference type="InterPro" id="IPR054353">
    <property type="entry name" value="IstA-like_C"/>
</dbReference>
<evidence type="ECO:0000313" key="4">
    <source>
        <dbReference type="Proteomes" id="UP001279681"/>
    </source>
</evidence>
<comment type="caution">
    <text evidence="3">The sequence shown here is derived from an EMBL/GenBank/DDBJ whole genome shotgun (WGS) entry which is preliminary data.</text>
</comment>
<name>A0ABU4WER0_9FUSO</name>
<evidence type="ECO:0000259" key="2">
    <source>
        <dbReference type="PROSITE" id="PS50994"/>
    </source>
</evidence>
<feature type="domain" description="Integrase catalytic" evidence="2">
    <location>
        <begin position="115"/>
        <end position="291"/>
    </location>
</feature>
<dbReference type="RefSeq" id="WP_320314816.1">
    <property type="nucleotide sequence ID" value="NZ_JAVIKH010000058.1"/>
</dbReference>
<keyword evidence="4" id="KW-1185">Reference proteome</keyword>
<dbReference type="PANTHER" id="PTHR35004:SF6">
    <property type="entry name" value="TRANSPOSASE"/>
    <property type="match status" value="1"/>
</dbReference>
<dbReference type="PROSITE" id="PS50994">
    <property type="entry name" value="INTEGRASE"/>
    <property type="match status" value="1"/>
</dbReference>
<evidence type="ECO:0000256" key="1">
    <source>
        <dbReference type="ARBA" id="ARBA00009277"/>
    </source>
</evidence>
<dbReference type="Gene3D" id="3.30.420.10">
    <property type="entry name" value="Ribonuclease H-like superfamily/Ribonuclease H"/>
    <property type="match status" value="1"/>
</dbReference>
<reference evidence="4" key="1">
    <citation type="submission" date="2023-07" db="EMBL/GenBank/DDBJ databases">
        <authorList>
            <person name="Colorado M.A."/>
            <person name="Villamil L.M."/>
            <person name="Melo J.F."/>
            <person name="Rodriguez J.A."/>
            <person name="Ruiz R.Y."/>
        </authorList>
    </citation>
    <scope>NUCLEOTIDE SEQUENCE [LARGE SCALE GENOMIC DNA]</scope>
    <source>
        <strain evidence="4">C33</strain>
    </source>
</reference>
<dbReference type="Pfam" id="PF22483">
    <property type="entry name" value="Mu-transpos_C_2"/>
    <property type="match status" value="1"/>
</dbReference>
<dbReference type="InterPro" id="IPR036397">
    <property type="entry name" value="RNaseH_sf"/>
</dbReference>
<dbReference type="SUPFAM" id="SSF53098">
    <property type="entry name" value="Ribonuclease H-like"/>
    <property type="match status" value="1"/>
</dbReference>
<dbReference type="EMBL" id="JAVIKH010000058">
    <property type="protein sequence ID" value="MDX8337492.1"/>
    <property type="molecule type" value="Genomic_DNA"/>
</dbReference>
<accession>A0ABU4WER0</accession>
<dbReference type="NCBIfam" id="NF033546">
    <property type="entry name" value="transpos_IS21"/>
    <property type="match status" value="1"/>
</dbReference>
<dbReference type="InterPro" id="IPR001584">
    <property type="entry name" value="Integrase_cat-core"/>
</dbReference>
<dbReference type="Pfam" id="PF00665">
    <property type="entry name" value="rve"/>
    <property type="match status" value="1"/>
</dbReference>
<proteinExistence type="inferred from homology"/>
<sequence length="408" mass="47671">MRKDILNEINFLRKEGKIVINKSELARRLGCDRKTVAKYLNESCCISDKSNNREYTSKLDSFKPIIIEKVDCYGASAKSVYDFIVKKGFSGKYGIVKKFVKEYKNKNRNTATIRFETSPGFQAQVDWKENFKLLNKNNEIFEINIFLIVLGYSRLKYIQLTSNRNQKTLFDCLINSFKYFKGVPKEILFDNMSTVVDRKTSTFKTITLNDKFKYFSKEIGFTPVLCRPYRPQTKGKVEALAKLMDRLKVYNKEFNTFDDINNIIKVFNKDINNEIISGLFESPNNRYEREKEYLIPLPSDETLAPFIAKYKDYKVSKESLILFNGQKYSVPTLLIGKYVTVEDTDTHIQIYYNSDLITSHQKSEKVFNYKLDHAKEILKSDALKSKSDQEIEAFIEKNLKSLDIFLDQ</sequence>
<comment type="similarity">
    <text evidence="1">Belongs to the transposase IS21/IS408/IS1162 family.</text>
</comment>